<evidence type="ECO:0000313" key="4">
    <source>
        <dbReference type="Proteomes" id="UP001141650"/>
    </source>
</evidence>
<keyword evidence="2" id="KW-1133">Transmembrane helix</keyword>
<comment type="caution">
    <text evidence="3">The sequence shown here is derived from an EMBL/GenBank/DDBJ whole genome shotgun (WGS) entry which is preliminary data.</text>
</comment>
<dbReference type="Proteomes" id="UP001141650">
    <property type="component" value="Unassembled WGS sequence"/>
</dbReference>
<dbReference type="EMBL" id="JACKVH010000009">
    <property type="protein sequence ID" value="MCV7377902.1"/>
    <property type="molecule type" value="Genomic_DNA"/>
</dbReference>
<feature type="region of interest" description="Disordered" evidence="1">
    <location>
        <begin position="95"/>
        <end position="123"/>
    </location>
</feature>
<reference evidence="3" key="2">
    <citation type="journal article" date="2022" name="BMC Genomics">
        <title>Comparative genome analysis of mycobacteria focusing on tRNA and non-coding RNA.</title>
        <authorList>
            <person name="Behra P.R.K."/>
            <person name="Pettersson B.M.F."/>
            <person name="Ramesh M."/>
            <person name="Das S."/>
            <person name="Dasgupta S."/>
            <person name="Kirsebom L.A."/>
        </authorList>
    </citation>
    <scope>NUCLEOTIDE SEQUENCE</scope>
    <source>
        <strain evidence="3">CCUG 55640</strain>
    </source>
</reference>
<dbReference type="RefSeq" id="WP_142276585.1">
    <property type="nucleotide sequence ID" value="NZ_JACKVH010000009.1"/>
</dbReference>
<dbReference type="AlphaFoldDB" id="A0AA41XLS4"/>
<gene>
    <name evidence="3" type="ORF">H7K38_04445</name>
</gene>
<keyword evidence="2" id="KW-0812">Transmembrane</keyword>
<organism evidence="3 4">
    <name type="scientific">Mycobacterium alsense</name>
    <dbReference type="NCBI Taxonomy" id="324058"/>
    <lineage>
        <taxon>Bacteria</taxon>
        <taxon>Bacillati</taxon>
        <taxon>Actinomycetota</taxon>
        <taxon>Actinomycetes</taxon>
        <taxon>Mycobacteriales</taxon>
        <taxon>Mycobacteriaceae</taxon>
        <taxon>Mycobacterium</taxon>
    </lineage>
</organism>
<feature type="transmembrane region" description="Helical" evidence="2">
    <location>
        <begin position="21"/>
        <end position="40"/>
    </location>
</feature>
<name>A0AA41XLS4_9MYCO</name>
<sequence>MAKQTCPRCGMESKRDAWWDRHPVAAVIAGLYTLTFMAMMLSVYPVAAAVMIVVAAVSGLLYSAARERRRRAALAARADWEHQALMAASLRWPAPPALPTATPPRRRRGADHWSTTEPMRKSA</sequence>
<protein>
    <submittedName>
        <fullName evidence="3">Uncharacterized protein</fullName>
    </submittedName>
</protein>
<keyword evidence="2" id="KW-0472">Membrane</keyword>
<evidence type="ECO:0000256" key="1">
    <source>
        <dbReference type="SAM" id="MobiDB-lite"/>
    </source>
</evidence>
<reference evidence="3" key="1">
    <citation type="submission" date="2020-07" db="EMBL/GenBank/DDBJ databases">
        <authorList>
            <person name="Pettersson B.M.F."/>
            <person name="Behra P.R.K."/>
            <person name="Ramesh M."/>
            <person name="Das S."/>
            <person name="Dasgupta S."/>
            <person name="Kirsebom L.A."/>
        </authorList>
    </citation>
    <scope>NUCLEOTIDE SEQUENCE</scope>
    <source>
        <strain evidence="3">CCUG 55640</strain>
    </source>
</reference>
<evidence type="ECO:0000313" key="3">
    <source>
        <dbReference type="EMBL" id="MCV7377902.1"/>
    </source>
</evidence>
<feature type="transmembrane region" description="Helical" evidence="2">
    <location>
        <begin position="46"/>
        <end position="65"/>
    </location>
</feature>
<evidence type="ECO:0000256" key="2">
    <source>
        <dbReference type="SAM" id="Phobius"/>
    </source>
</evidence>
<proteinExistence type="predicted"/>
<accession>A0AA41XLS4</accession>